<name>A0A401SFX1_CHIPU</name>
<dbReference type="OrthoDB" id="542946at2759"/>
<organism evidence="2 3">
    <name type="scientific">Chiloscyllium punctatum</name>
    <name type="common">Brownbanded bambooshark</name>
    <name type="synonym">Hemiscyllium punctatum</name>
    <dbReference type="NCBI Taxonomy" id="137246"/>
    <lineage>
        <taxon>Eukaryota</taxon>
        <taxon>Metazoa</taxon>
        <taxon>Chordata</taxon>
        <taxon>Craniata</taxon>
        <taxon>Vertebrata</taxon>
        <taxon>Chondrichthyes</taxon>
        <taxon>Elasmobranchii</taxon>
        <taxon>Galeomorphii</taxon>
        <taxon>Galeoidea</taxon>
        <taxon>Orectolobiformes</taxon>
        <taxon>Hemiscylliidae</taxon>
        <taxon>Chiloscyllium</taxon>
    </lineage>
</organism>
<evidence type="ECO:0000256" key="1">
    <source>
        <dbReference type="SAM" id="MobiDB-lite"/>
    </source>
</evidence>
<keyword evidence="3" id="KW-1185">Reference proteome</keyword>
<dbReference type="OMA" id="ANSAFWS"/>
<comment type="caution">
    <text evidence="2">The sequence shown here is derived from an EMBL/GenBank/DDBJ whole genome shotgun (WGS) entry which is preliminary data.</text>
</comment>
<reference evidence="2 3" key="1">
    <citation type="journal article" date="2018" name="Nat. Ecol. Evol.">
        <title>Shark genomes provide insights into elasmobranch evolution and the origin of vertebrates.</title>
        <authorList>
            <person name="Hara Y"/>
            <person name="Yamaguchi K"/>
            <person name="Onimaru K"/>
            <person name="Kadota M"/>
            <person name="Koyanagi M"/>
            <person name="Keeley SD"/>
            <person name="Tatsumi K"/>
            <person name="Tanaka K"/>
            <person name="Motone F"/>
            <person name="Kageyama Y"/>
            <person name="Nozu R"/>
            <person name="Adachi N"/>
            <person name="Nishimura O"/>
            <person name="Nakagawa R"/>
            <person name="Tanegashima C"/>
            <person name="Kiyatake I"/>
            <person name="Matsumoto R"/>
            <person name="Murakumo K"/>
            <person name="Nishida K"/>
            <person name="Terakita A"/>
            <person name="Kuratani S"/>
            <person name="Sato K"/>
            <person name="Hyodo S Kuraku.S."/>
        </authorList>
    </citation>
    <scope>NUCLEOTIDE SEQUENCE [LARGE SCALE GENOMIC DNA]</scope>
</reference>
<sequence>MNGVVWFAIQFLRLLLLFLLLLLRTLLNPVNHLGGRLIKKKSYFSLHLITGESAFREMSEQMLMRPKAPQSSDLNLARRLNKLWKYIDATGLQKTMEDLCAQLLNRAELPCNPYLGFVHRLHQQAERFRLNNTLPIERILSDLNFPTFSTAVGYISGSRNSTHVWGLPSLLRCVSPAHIKQYSWLVDDVTPPLATLHHTSTCTVQVLCALTGSSIFTGTFYDLPPSVDILLIFVVIGPSYQKAISLYAECLRNDIIRMIQEQKHVVFRLIVPIDKNGQSRDFSKDELLNHNETFYTSVLAAVSEKQLIRLECLWQLNATGDDFHRGLKLYGLSVVQSSEVLGNERSFDFSEQPLIHMYTSVFLQRTHAEAYHGLFVLREQATDKDLQQPQTKASYKTPGDERAKPALNRISTPSKVPLHGFQYIHESDSSSILEPIRKSMMQRIASTPMITGAFDIAHLSILIILMELGNVGNQEHGPQMTDKDQGLQEALIQLDRFLHGSASQMWTILNLIQTICILLESDNVEVKRGKIYSSLAGKIRKLLLDFLRFDYRSVSSNFKILSKALKKGLESALDSLSETPHSKLLDNFKMVLWYGTVSLIQSVEDSLPWVPVLTDMKRQADTTFPTTNPENNQVTGNSKYSPHDTAGLLSNKDCYINVSESASNVKAPGLSHLDAVLTKYCVDCRLDWHWEQCLQGILSESTLPPNPYPVVASEFIKASLRMDLWQKKDEEIIHQTLQLTSKFIDCGNYIFQVPGLEVFGLKSALCPLNPNTFETVLGLITLMGNKDIPHQYQSFKVAASLGVNSSATWFGSLSPFLDILELTEFYYLKGPTGCDREALQACAKIESPAGIAAAVEGSTDVYNVAFREPELECFGHPDLPISIHRGFCGKCREWAPNVLEGASVHCWLIVVLPPHREIFCAVLF</sequence>
<evidence type="ECO:0000313" key="2">
    <source>
        <dbReference type="EMBL" id="GCC29299.1"/>
    </source>
</evidence>
<proteinExistence type="predicted"/>
<gene>
    <name evidence="2" type="ORF">chiPu_0007738</name>
</gene>
<accession>A0A401SFX1</accession>
<dbReference type="EMBL" id="BEZZ01000244">
    <property type="protein sequence ID" value="GCC29299.1"/>
    <property type="molecule type" value="Genomic_DNA"/>
</dbReference>
<protein>
    <submittedName>
        <fullName evidence="2">Uncharacterized protein</fullName>
    </submittedName>
</protein>
<dbReference type="STRING" id="137246.A0A401SFX1"/>
<feature type="region of interest" description="Disordered" evidence="1">
    <location>
        <begin position="385"/>
        <end position="405"/>
    </location>
</feature>
<evidence type="ECO:0000313" key="3">
    <source>
        <dbReference type="Proteomes" id="UP000287033"/>
    </source>
</evidence>
<dbReference type="AlphaFoldDB" id="A0A401SFX1"/>
<dbReference type="Proteomes" id="UP000287033">
    <property type="component" value="Unassembled WGS sequence"/>
</dbReference>